<evidence type="ECO:0000313" key="10">
    <source>
        <dbReference type="Proteomes" id="UP000568106"/>
    </source>
</evidence>
<dbReference type="PROSITE" id="PS00070">
    <property type="entry name" value="ALDEHYDE_DEHYDR_CYS"/>
    <property type="match status" value="1"/>
</dbReference>
<dbReference type="Pfam" id="PF00171">
    <property type="entry name" value="Aldedh"/>
    <property type="match status" value="1"/>
</dbReference>
<dbReference type="PROSITE" id="PS00687">
    <property type="entry name" value="ALDEHYDE_DEHYDR_GLU"/>
    <property type="match status" value="1"/>
</dbReference>
<keyword evidence="7" id="KW-0732">Signal</keyword>
<feature type="chain" id="PRO_5031356873" description="aldehyde dehydrogenase (NAD(+))" evidence="7">
    <location>
        <begin position="22"/>
        <end position="331"/>
    </location>
</feature>
<evidence type="ECO:0000256" key="2">
    <source>
        <dbReference type="ARBA" id="ARBA00023002"/>
    </source>
</evidence>
<proteinExistence type="inferred from homology"/>
<dbReference type="AlphaFoldDB" id="A0A7W8ILW9"/>
<comment type="similarity">
    <text evidence="1 6">Belongs to the aldehyde dehydrogenase family.</text>
</comment>
<dbReference type="InterPro" id="IPR015590">
    <property type="entry name" value="Aldehyde_DH_dom"/>
</dbReference>
<evidence type="ECO:0000256" key="4">
    <source>
        <dbReference type="ARBA" id="ARBA00049194"/>
    </source>
</evidence>
<evidence type="ECO:0000256" key="3">
    <source>
        <dbReference type="ARBA" id="ARBA00024226"/>
    </source>
</evidence>
<evidence type="ECO:0000259" key="8">
    <source>
        <dbReference type="Pfam" id="PF00171"/>
    </source>
</evidence>
<comment type="caution">
    <text evidence="9">The sequence shown here is derived from an EMBL/GenBank/DDBJ whole genome shotgun (WGS) entry which is preliminary data.</text>
</comment>
<dbReference type="InterPro" id="IPR016161">
    <property type="entry name" value="Ald_DH/histidinol_DH"/>
</dbReference>
<dbReference type="EC" id="1.2.1.3" evidence="3"/>
<dbReference type="SUPFAM" id="SSF53720">
    <property type="entry name" value="ALDH-like"/>
    <property type="match status" value="1"/>
</dbReference>
<dbReference type="FunFam" id="3.40.309.10:FF:000012">
    <property type="entry name" value="Betaine aldehyde dehydrogenase"/>
    <property type="match status" value="1"/>
</dbReference>
<sequence length="331" mass="35396">MITAWNSNALFICLKTASALAAGCTVVVKPSELSPFQTQVLLECVHEANLPRGVFNVVTGLGSTVGAELVRNPDVAKISFTGSVAVGQQIMRDGAATMKRVTLELGGKSPNILLDDVNLDEAIPRALAIAFLNSGQACAAGTRLLVPRSRLEEIKQRIVTVMSNMPVGDPENKDTAVGPMVTRTHYERVESHIRKGIEDGAEVLVGGEGHPEGLEAGNFVKPTIFVNVTNDMTIAQEEIFGPVLSVIAYDTEEEAIKIANDSRYGLHAFVSGNDLQRARRVASQILAGRVAINGMLDDPQAPWGGFKFSGVGREFGAFGIEAFLEPRAILE</sequence>
<feature type="signal peptide" evidence="7">
    <location>
        <begin position="1"/>
        <end position="21"/>
    </location>
</feature>
<dbReference type="InterPro" id="IPR016160">
    <property type="entry name" value="Ald_DH_CS_CYS"/>
</dbReference>
<accession>A0A7W8ILW9</accession>
<evidence type="ECO:0000256" key="1">
    <source>
        <dbReference type="ARBA" id="ARBA00009986"/>
    </source>
</evidence>
<evidence type="ECO:0000256" key="5">
    <source>
        <dbReference type="PROSITE-ProRule" id="PRU10007"/>
    </source>
</evidence>
<evidence type="ECO:0000256" key="7">
    <source>
        <dbReference type="SAM" id="SignalP"/>
    </source>
</evidence>
<dbReference type="PANTHER" id="PTHR42804:SF1">
    <property type="entry name" value="ALDEHYDE DEHYDROGENASE-RELATED"/>
    <property type="match status" value="1"/>
</dbReference>
<comment type="catalytic activity">
    <reaction evidence="4">
        <text>an aldehyde + NAD(+) + H2O = a carboxylate + NADH + 2 H(+)</text>
        <dbReference type="Rhea" id="RHEA:16185"/>
        <dbReference type="ChEBI" id="CHEBI:15377"/>
        <dbReference type="ChEBI" id="CHEBI:15378"/>
        <dbReference type="ChEBI" id="CHEBI:17478"/>
        <dbReference type="ChEBI" id="CHEBI:29067"/>
        <dbReference type="ChEBI" id="CHEBI:57540"/>
        <dbReference type="ChEBI" id="CHEBI:57945"/>
        <dbReference type="EC" id="1.2.1.3"/>
    </reaction>
</comment>
<organism evidence="9 10">
    <name type="scientific">Tunturiibacter empetritectus</name>
    <dbReference type="NCBI Taxonomy" id="3069691"/>
    <lineage>
        <taxon>Bacteria</taxon>
        <taxon>Pseudomonadati</taxon>
        <taxon>Acidobacteriota</taxon>
        <taxon>Terriglobia</taxon>
        <taxon>Terriglobales</taxon>
        <taxon>Acidobacteriaceae</taxon>
        <taxon>Tunturiibacter</taxon>
    </lineage>
</organism>
<keyword evidence="10" id="KW-1185">Reference proteome</keyword>
<dbReference type="Proteomes" id="UP000568106">
    <property type="component" value="Unassembled WGS sequence"/>
</dbReference>
<reference evidence="9" key="1">
    <citation type="submission" date="2020-08" db="EMBL/GenBank/DDBJ databases">
        <title>Genomic Encyclopedia of Type Strains, Phase IV (KMG-V): Genome sequencing to study the core and pangenomes of soil and plant-associated prokaryotes.</title>
        <authorList>
            <person name="Whitman W."/>
        </authorList>
    </citation>
    <scope>NUCLEOTIDE SEQUENCE [LARGE SCALE GENOMIC DNA]</scope>
    <source>
        <strain evidence="9">M8UP27</strain>
    </source>
</reference>
<evidence type="ECO:0000256" key="6">
    <source>
        <dbReference type="RuleBase" id="RU003345"/>
    </source>
</evidence>
<evidence type="ECO:0000313" key="9">
    <source>
        <dbReference type="EMBL" id="MBB5319509.1"/>
    </source>
</evidence>
<feature type="domain" description="Aldehyde dehydrogenase" evidence="8">
    <location>
        <begin position="2"/>
        <end position="328"/>
    </location>
</feature>
<protein>
    <recommendedName>
        <fullName evidence="3">aldehyde dehydrogenase (NAD(+))</fullName>
        <ecNumber evidence="3">1.2.1.3</ecNumber>
    </recommendedName>
</protein>
<dbReference type="PANTHER" id="PTHR42804">
    <property type="entry name" value="ALDEHYDE DEHYDROGENASE"/>
    <property type="match status" value="1"/>
</dbReference>
<feature type="active site" evidence="5">
    <location>
        <position position="104"/>
    </location>
</feature>
<dbReference type="GO" id="GO:0004029">
    <property type="term" value="F:aldehyde dehydrogenase (NAD+) activity"/>
    <property type="evidence" value="ECO:0007669"/>
    <property type="project" value="UniProtKB-EC"/>
</dbReference>
<name>A0A7W8ILW9_9BACT</name>
<dbReference type="InterPro" id="IPR016163">
    <property type="entry name" value="Ald_DH_C"/>
</dbReference>
<dbReference type="InterPro" id="IPR029510">
    <property type="entry name" value="Ald_DH_CS_GLU"/>
</dbReference>
<dbReference type="Gene3D" id="3.40.309.10">
    <property type="entry name" value="Aldehyde Dehydrogenase, Chain A, domain 2"/>
    <property type="match status" value="1"/>
</dbReference>
<gene>
    <name evidence="9" type="ORF">HDF09_004218</name>
</gene>
<dbReference type="Gene3D" id="3.40.605.10">
    <property type="entry name" value="Aldehyde Dehydrogenase, Chain A, domain 1"/>
    <property type="match status" value="1"/>
</dbReference>
<dbReference type="EMBL" id="JACHDY010000010">
    <property type="protein sequence ID" value="MBB5319509.1"/>
    <property type="molecule type" value="Genomic_DNA"/>
</dbReference>
<keyword evidence="2 6" id="KW-0560">Oxidoreductase</keyword>
<dbReference type="InterPro" id="IPR016162">
    <property type="entry name" value="Ald_DH_N"/>
</dbReference>